<proteinExistence type="predicted"/>
<dbReference type="AlphaFoldDB" id="A0A0N5BB94"/>
<keyword evidence="1" id="KW-0732">Signal</keyword>
<dbReference type="WBParaSite" id="SPAL_0000330400.1">
    <property type="protein sequence ID" value="SPAL_0000330400.1"/>
    <property type="gene ID" value="SPAL_0000330400"/>
</dbReference>
<sequence length="156" mass="19327">MKILLIFVLTISVILLTHVHGAVYDTRYEYVGKDFEDRILKSPIRRNYINGEDHKYRDSLSREYLGPRDGDYETIRIERMRKYPYGYHPRDRNIFERDNIYDRRERDHWDYNRRIDYEHDNARYIRRQNPNQFWKNGRKYEMINGKPFEVFNAGTH</sequence>
<reference evidence="3" key="1">
    <citation type="submission" date="2017-02" db="UniProtKB">
        <authorList>
            <consortium name="WormBaseParasite"/>
        </authorList>
    </citation>
    <scope>IDENTIFICATION</scope>
</reference>
<organism evidence="2 3">
    <name type="scientific">Strongyloides papillosus</name>
    <name type="common">Intestinal threadworm</name>
    <dbReference type="NCBI Taxonomy" id="174720"/>
    <lineage>
        <taxon>Eukaryota</taxon>
        <taxon>Metazoa</taxon>
        <taxon>Ecdysozoa</taxon>
        <taxon>Nematoda</taxon>
        <taxon>Chromadorea</taxon>
        <taxon>Rhabditida</taxon>
        <taxon>Tylenchina</taxon>
        <taxon>Panagrolaimomorpha</taxon>
        <taxon>Strongyloidoidea</taxon>
        <taxon>Strongyloididae</taxon>
        <taxon>Strongyloides</taxon>
    </lineage>
</organism>
<feature type="signal peptide" evidence="1">
    <location>
        <begin position="1"/>
        <end position="21"/>
    </location>
</feature>
<protein>
    <submittedName>
        <fullName evidence="3">Conserved secreted protein</fullName>
    </submittedName>
</protein>
<accession>A0A0N5BB94</accession>
<evidence type="ECO:0000256" key="1">
    <source>
        <dbReference type="SAM" id="SignalP"/>
    </source>
</evidence>
<keyword evidence="2" id="KW-1185">Reference proteome</keyword>
<feature type="chain" id="PRO_5005894117" evidence="1">
    <location>
        <begin position="22"/>
        <end position="156"/>
    </location>
</feature>
<evidence type="ECO:0000313" key="3">
    <source>
        <dbReference type="WBParaSite" id="SPAL_0000330400.1"/>
    </source>
</evidence>
<evidence type="ECO:0000313" key="2">
    <source>
        <dbReference type="Proteomes" id="UP000046392"/>
    </source>
</evidence>
<dbReference type="Proteomes" id="UP000046392">
    <property type="component" value="Unplaced"/>
</dbReference>
<name>A0A0N5BB94_STREA</name>